<dbReference type="EMBL" id="VWXX01000002">
    <property type="protein sequence ID" value="KAA6187302.1"/>
    <property type="molecule type" value="Genomic_DNA"/>
</dbReference>
<feature type="transmembrane region" description="Helical" evidence="9">
    <location>
        <begin position="160"/>
        <end position="182"/>
    </location>
</feature>
<keyword evidence="3 9" id="KW-0813">Transport</keyword>
<feature type="transmembrane region" description="Helical" evidence="9">
    <location>
        <begin position="245"/>
        <end position="267"/>
    </location>
</feature>
<dbReference type="GO" id="GO:0015920">
    <property type="term" value="P:lipopolysaccharide transport"/>
    <property type="evidence" value="ECO:0007669"/>
    <property type="project" value="TreeGrafter"/>
</dbReference>
<evidence type="ECO:0000256" key="9">
    <source>
        <dbReference type="RuleBase" id="RU361157"/>
    </source>
</evidence>
<sequence length="277" mass="30275">MREHVGTGAPGGIAAGSQWQRALGDVVAGAARFSLWSLLGSKEIRQRYRRSRLGPLWVTLSMGVTVGALGFVYGALFGQPLEAYLPFLAAGFVVWGLISGLVLDGTKAFTDSDGMILQLAAPLSVHVYRVVWSNLLIFAHNIVVFLIVAAWFGVLPGWHVLYAVAGVAIVLLNGVWLGLFLGTVCARFRDVPQIVASVVQILFFITPILWRPEMLPDRALFLGLNPFYHFVELVRAPLLGGVPEATTLAVVALVTLGGWLVTLMAFARYRWRIAYWV</sequence>
<organism evidence="11 12">
    <name type="scientific">Thiohalocapsa marina</name>
    <dbReference type="NCBI Taxonomy" id="424902"/>
    <lineage>
        <taxon>Bacteria</taxon>
        <taxon>Pseudomonadati</taxon>
        <taxon>Pseudomonadota</taxon>
        <taxon>Gammaproteobacteria</taxon>
        <taxon>Chromatiales</taxon>
        <taxon>Chromatiaceae</taxon>
        <taxon>Thiohalocapsa</taxon>
    </lineage>
</organism>
<feature type="domain" description="ABC transmembrane type-2" evidence="10">
    <location>
        <begin position="53"/>
        <end position="269"/>
    </location>
</feature>
<evidence type="ECO:0000256" key="5">
    <source>
        <dbReference type="ARBA" id="ARBA00022692"/>
    </source>
</evidence>
<dbReference type="PANTHER" id="PTHR30413:SF10">
    <property type="entry name" value="CAPSULE POLYSACCHARIDE EXPORT INNER-MEMBRANE PROTEIN CTRC"/>
    <property type="match status" value="1"/>
</dbReference>
<reference evidence="11 12" key="1">
    <citation type="submission" date="2019-09" db="EMBL/GenBank/DDBJ databases">
        <title>Whole-genome sequence of the purple sulfur bacterium Thiohalocapsa marina DSM 19078.</title>
        <authorList>
            <person name="Kyndt J.A."/>
            <person name="Meyer T.E."/>
        </authorList>
    </citation>
    <scope>NUCLEOTIDE SEQUENCE [LARGE SCALE GENOMIC DNA]</scope>
    <source>
        <strain evidence="11 12">DSM 19078</strain>
    </source>
</reference>
<feature type="transmembrane region" description="Helical" evidence="9">
    <location>
        <begin position="194"/>
        <end position="210"/>
    </location>
</feature>
<comment type="caution">
    <text evidence="11">The sequence shown here is derived from an EMBL/GenBank/DDBJ whole genome shotgun (WGS) entry which is preliminary data.</text>
</comment>
<dbReference type="RefSeq" id="WP_150089852.1">
    <property type="nucleotide sequence ID" value="NZ_JBFUOH010000013.1"/>
</dbReference>
<feature type="transmembrane region" description="Helical" evidence="9">
    <location>
        <begin position="55"/>
        <end position="77"/>
    </location>
</feature>
<keyword evidence="5 9" id="KW-0812">Transmembrane</keyword>
<dbReference type="InterPro" id="IPR047817">
    <property type="entry name" value="ABC2_TM_bact-type"/>
</dbReference>
<keyword evidence="7" id="KW-0625">Polysaccharide transport</keyword>
<dbReference type="Pfam" id="PF01061">
    <property type="entry name" value="ABC2_membrane"/>
    <property type="match status" value="1"/>
</dbReference>
<keyword evidence="12" id="KW-1185">Reference proteome</keyword>
<evidence type="ECO:0000256" key="4">
    <source>
        <dbReference type="ARBA" id="ARBA00022475"/>
    </source>
</evidence>
<keyword evidence="8 9" id="KW-0472">Membrane</keyword>
<evidence type="ECO:0000256" key="1">
    <source>
        <dbReference type="ARBA" id="ARBA00004651"/>
    </source>
</evidence>
<evidence type="ECO:0000256" key="8">
    <source>
        <dbReference type="ARBA" id="ARBA00023136"/>
    </source>
</evidence>
<dbReference type="PANTHER" id="PTHR30413">
    <property type="entry name" value="INNER MEMBRANE TRANSPORT PERMEASE"/>
    <property type="match status" value="1"/>
</dbReference>
<dbReference type="PROSITE" id="PS51012">
    <property type="entry name" value="ABC_TM2"/>
    <property type="match status" value="1"/>
</dbReference>
<dbReference type="GO" id="GO:0140359">
    <property type="term" value="F:ABC-type transporter activity"/>
    <property type="evidence" value="ECO:0007669"/>
    <property type="project" value="InterPro"/>
</dbReference>
<gene>
    <name evidence="11" type="ORF">F2Q65_01885</name>
</gene>
<proteinExistence type="inferred from homology"/>
<dbReference type="OrthoDB" id="9796017at2"/>
<feature type="transmembrane region" description="Helical" evidence="9">
    <location>
        <begin position="83"/>
        <end position="103"/>
    </location>
</feature>
<dbReference type="InterPro" id="IPR013525">
    <property type="entry name" value="ABC2_TM"/>
</dbReference>
<dbReference type="AlphaFoldDB" id="A0A5M8FU13"/>
<evidence type="ECO:0000313" key="12">
    <source>
        <dbReference type="Proteomes" id="UP000322981"/>
    </source>
</evidence>
<keyword evidence="4 9" id="KW-1003">Cell membrane</keyword>
<evidence type="ECO:0000256" key="3">
    <source>
        <dbReference type="ARBA" id="ARBA00022448"/>
    </source>
</evidence>
<evidence type="ECO:0000259" key="10">
    <source>
        <dbReference type="PROSITE" id="PS51012"/>
    </source>
</evidence>
<keyword evidence="6 9" id="KW-1133">Transmembrane helix</keyword>
<dbReference type="GO" id="GO:0015774">
    <property type="term" value="P:polysaccharide transport"/>
    <property type="evidence" value="ECO:0007669"/>
    <property type="project" value="UniProtKB-KW"/>
</dbReference>
<evidence type="ECO:0000256" key="2">
    <source>
        <dbReference type="ARBA" id="ARBA00007783"/>
    </source>
</evidence>
<name>A0A5M8FU13_9GAMM</name>
<evidence type="ECO:0000313" key="11">
    <source>
        <dbReference type="EMBL" id="KAA6187302.1"/>
    </source>
</evidence>
<dbReference type="Proteomes" id="UP000322981">
    <property type="component" value="Unassembled WGS sequence"/>
</dbReference>
<accession>A0A5M8FU13</accession>
<keyword evidence="7" id="KW-0762">Sugar transport</keyword>
<dbReference type="GO" id="GO:0005886">
    <property type="term" value="C:plasma membrane"/>
    <property type="evidence" value="ECO:0007669"/>
    <property type="project" value="UniProtKB-SubCell"/>
</dbReference>
<comment type="similarity">
    <text evidence="2 9">Belongs to the ABC-2 integral membrane protein family.</text>
</comment>
<feature type="transmembrane region" description="Helical" evidence="9">
    <location>
        <begin position="135"/>
        <end position="154"/>
    </location>
</feature>
<evidence type="ECO:0000256" key="6">
    <source>
        <dbReference type="ARBA" id="ARBA00022989"/>
    </source>
</evidence>
<comment type="subcellular location">
    <subcellularLocation>
        <location evidence="9">Cell inner membrane</location>
        <topology evidence="9">Multi-pass membrane protein</topology>
    </subcellularLocation>
    <subcellularLocation>
        <location evidence="1">Cell membrane</location>
        <topology evidence="1">Multi-pass membrane protein</topology>
    </subcellularLocation>
</comment>
<evidence type="ECO:0000256" key="7">
    <source>
        <dbReference type="ARBA" id="ARBA00023047"/>
    </source>
</evidence>
<protein>
    <recommendedName>
        <fullName evidence="9">Transport permease protein</fullName>
    </recommendedName>
</protein>